<evidence type="ECO:0000313" key="1">
    <source>
        <dbReference type="EMBL" id="KJF70946.1"/>
    </source>
</evidence>
<evidence type="ECO:0000313" key="2">
    <source>
        <dbReference type="Proteomes" id="UP000032564"/>
    </source>
</evidence>
<keyword evidence="2" id="KW-1185">Reference proteome</keyword>
<organism evidence="1 2">
    <name type="scientific">Agrobacterium arsenijevicii</name>
    <dbReference type="NCBI Taxonomy" id="1585697"/>
    <lineage>
        <taxon>Bacteria</taxon>
        <taxon>Pseudomonadati</taxon>
        <taxon>Pseudomonadota</taxon>
        <taxon>Alphaproteobacteria</taxon>
        <taxon>Hyphomicrobiales</taxon>
        <taxon>Rhizobiaceae</taxon>
        <taxon>Rhizobium/Agrobacterium group</taxon>
        <taxon>Agrobacterium</taxon>
    </lineage>
</organism>
<sequence>MLFRIGIPLQRPSIYDDMQMGVRLVGVKSGKIIEFMRITSVTFANNGGAEHIFRSITHCPICRVFVSTVRQAEDNMTGHMLFGITNLLAIDVVACLLAPAPCPIGKLIIWNESGAMAF</sequence>
<comment type="caution">
    <text evidence="1">The sequence shown here is derived from an EMBL/GenBank/DDBJ whole genome shotgun (WGS) entry which is preliminary data.</text>
</comment>
<name>A0ABR5D1K7_9HYPH</name>
<protein>
    <submittedName>
        <fullName evidence="1">Uncharacterized protein</fullName>
    </submittedName>
</protein>
<proteinExistence type="predicted"/>
<geneLocation type="plasmid" evidence="1">
    <name>pTi</name>
</geneLocation>
<accession>A0ABR5D1K7</accession>
<gene>
    <name evidence="1" type="ORF">RP75_23510</name>
</gene>
<dbReference type="Proteomes" id="UP000032564">
    <property type="component" value="Unassembled WGS sequence"/>
</dbReference>
<reference evidence="1 2" key="1">
    <citation type="submission" date="2014-12" db="EMBL/GenBank/DDBJ databases">
        <authorList>
            <person name="Kuzmanovic N."/>
            <person name="Pulawska J."/>
            <person name="Obradovic A."/>
        </authorList>
    </citation>
    <scope>NUCLEOTIDE SEQUENCE [LARGE SCALE GENOMIC DNA]</scope>
    <source>
        <strain evidence="1 2">KFB 330</strain>
        <plasmid evidence="1">pTi</plasmid>
    </source>
</reference>
<keyword evidence="1" id="KW-0614">Plasmid</keyword>
<dbReference type="EMBL" id="JWIT01000024">
    <property type="protein sequence ID" value="KJF70946.1"/>
    <property type="molecule type" value="Genomic_DNA"/>
</dbReference>